<dbReference type="GO" id="GO:0042744">
    <property type="term" value="P:hydrogen peroxide catabolic process"/>
    <property type="evidence" value="ECO:0007669"/>
    <property type="project" value="UniProtKB-KW"/>
</dbReference>
<dbReference type="SUPFAM" id="SSF48113">
    <property type="entry name" value="Heme-dependent peroxidases"/>
    <property type="match status" value="1"/>
</dbReference>
<dbReference type="Gene3D" id="1.10.520.10">
    <property type="match status" value="1"/>
</dbReference>
<comment type="function">
    <text evidence="20">Removal of H(2)O(2), oxidation of toxic reductants, biosynthesis and degradation of lignin, suberization, auxin catabolism, response to environmental stresses such as wounding, pathogen attack and oxidative stress.</text>
</comment>
<keyword evidence="20" id="KW-0732">Signal</keyword>
<dbReference type="InterPro" id="IPR019793">
    <property type="entry name" value="Peroxidases_heam-ligand_BS"/>
</dbReference>
<dbReference type="PRINTS" id="PR00458">
    <property type="entry name" value="PEROXIDASE"/>
</dbReference>
<dbReference type="Gene3D" id="1.10.420.10">
    <property type="entry name" value="Peroxidase, domain 2"/>
    <property type="match status" value="1"/>
</dbReference>
<feature type="binding site" evidence="16">
    <location>
        <position position="204"/>
    </location>
    <ligand>
        <name>substrate</name>
    </ligand>
</feature>
<feature type="binding site" evidence="17">
    <location>
        <position position="119"/>
    </location>
    <ligand>
        <name>Ca(2+)</name>
        <dbReference type="ChEBI" id="CHEBI:29108"/>
        <label>1</label>
    </ligand>
</feature>
<organism evidence="22 23">
    <name type="scientific">Eragrostis curvula</name>
    <name type="common">weeping love grass</name>
    <dbReference type="NCBI Taxonomy" id="38414"/>
    <lineage>
        <taxon>Eukaryota</taxon>
        <taxon>Viridiplantae</taxon>
        <taxon>Streptophyta</taxon>
        <taxon>Embryophyta</taxon>
        <taxon>Tracheophyta</taxon>
        <taxon>Spermatophyta</taxon>
        <taxon>Magnoliopsida</taxon>
        <taxon>Liliopsida</taxon>
        <taxon>Poales</taxon>
        <taxon>Poaceae</taxon>
        <taxon>PACMAD clade</taxon>
        <taxon>Chloridoideae</taxon>
        <taxon>Eragrostideae</taxon>
        <taxon>Eragrostidinae</taxon>
        <taxon>Eragrostis</taxon>
    </lineage>
</organism>
<keyword evidence="6 20" id="KW-0575">Peroxidase</keyword>
<dbReference type="Proteomes" id="UP000324897">
    <property type="component" value="Chromosome 4"/>
</dbReference>
<feature type="disulfide bond" evidence="19">
    <location>
        <begin position="160"/>
        <end position="350"/>
    </location>
</feature>
<evidence type="ECO:0000256" key="3">
    <source>
        <dbReference type="ARBA" id="ARBA00006873"/>
    </source>
</evidence>
<dbReference type="InterPro" id="IPR033905">
    <property type="entry name" value="Secretory_peroxidase"/>
</dbReference>
<evidence type="ECO:0000256" key="10">
    <source>
        <dbReference type="ARBA" id="ARBA00023002"/>
    </source>
</evidence>
<feature type="non-terminal residue" evidence="22">
    <location>
        <position position="1"/>
    </location>
</feature>
<dbReference type="PROSITE" id="PS50873">
    <property type="entry name" value="PEROXIDASE_4"/>
    <property type="match status" value="1"/>
</dbReference>
<dbReference type="PRINTS" id="PR00461">
    <property type="entry name" value="PLPEROXIDASE"/>
</dbReference>
<dbReference type="GO" id="GO:0046872">
    <property type="term" value="F:metal ion binding"/>
    <property type="evidence" value="ECO:0007669"/>
    <property type="project" value="UniProtKB-UniRule"/>
</dbReference>
<dbReference type="GO" id="GO:0005576">
    <property type="term" value="C:extracellular region"/>
    <property type="evidence" value="ECO:0007669"/>
    <property type="project" value="UniProtKB-SubCell"/>
</dbReference>
<feature type="disulfide bond" evidence="19">
    <location>
        <begin position="78"/>
        <end position="154"/>
    </location>
</feature>
<dbReference type="EC" id="1.11.1.7" evidence="4 20"/>
<feature type="disulfide bond" evidence="19">
    <location>
        <begin position="241"/>
        <end position="263"/>
    </location>
</feature>
<evidence type="ECO:0000259" key="21">
    <source>
        <dbReference type="PROSITE" id="PS50873"/>
    </source>
</evidence>
<keyword evidence="8 17" id="KW-0479">Metal-binding</keyword>
<proteinExistence type="inferred from homology"/>
<dbReference type="PROSITE" id="PS00436">
    <property type="entry name" value="PEROXIDASE_2"/>
    <property type="match status" value="1"/>
</dbReference>
<dbReference type="InterPro" id="IPR002016">
    <property type="entry name" value="Haem_peroxidase"/>
</dbReference>
<feature type="chain" id="PRO_5023976332" description="Peroxidase" evidence="20">
    <location>
        <begin position="25"/>
        <end position="355"/>
    </location>
</feature>
<dbReference type="InterPro" id="IPR010255">
    <property type="entry name" value="Haem_peroxidase_sf"/>
</dbReference>
<comment type="cofactor">
    <cofactor evidence="17 20">
        <name>Ca(2+)</name>
        <dbReference type="ChEBI" id="CHEBI:29108"/>
    </cofactor>
    <text evidence="17 20">Binds 2 calcium ions per subunit.</text>
</comment>
<comment type="catalytic activity">
    <reaction evidence="1 20">
        <text>2 a phenolic donor + H2O2 = 2 a phenolic radical donor + 2 H2O</text>
        <dbReference type="Rhea" id="RHEA:56136"/>
        <dbReference type="ChEBI" id="CHEBI:15377"/>
        <dbReference type="ChEBI" id="CHEBI:16240"/>
        <dbReference type="ChEBI" id="CHEBI:139520"/>
        <dbReference type="ChEBI" id="CHEBI:139521"/>
        <dbReference type="EC" id="1.11.1.7"/>
    </reaction>
</comment>
<evidence type="ECO:0000256" key="13">
    <source>
        <dbReference type="ARBA" id="ARBA00023180"/>
    </source>
</evidence>
<feature type="binding site" evidence="17">
    <location>
        <position position="274"/>
    </location>
    <ligand>
        <name>Ca(2+)</name>
        <dbReference type="ChEBI" id="CHEBI:29108"/>
        <label>2</label>
    </ligand>
</feature>
<comment type="cofactor">
    <cofactor evidence="17 20">
        <name>heme b</name>
        <dbReference type="ChEBI" id="CHEBI:60344"/>
    </cofactor>
    <text evidence="17 20">Binds 1 heme b (iron(II)-protoporphyrin IX) group per subunit.</text>
</comment>
<evidence type="ECO:0000256" key="6">
    <source>
        <dbReference type="ARBA" id="ARBA00022559"/>
    </source>
</evidence>
<keyword evidence="7 20" id="KW-0349">Heme</keyword>
<feature type="binding site" evidence="17">
    <location>
        <position position="115"/>
    </location>
    <ligand>
        <name>Ca(2+)</name>
        <dbReference type="ChEBI" id="CHEBI:29108"/>
        <label>1</label>
    </ligand>
</feature>
<feature type="binding site" evidence="17">
    <location>
        <position position="277"/>
    </location>
    <ligand>
        <name>Ca(2+)</name>
        <dbReference type="ChEBI" id="CHEBI:29108"/>
        <label>2</label>
    </ligand>
</feature>
<evidence type="ECO:0000256" key="15">
    <source>
        <dbReference type="PIRSR" id="PIRSR600823-1"/>
    </source>
</evidence>
<comment type="similarity">
    <text evidence="3">Belongs to the peroxidase family. Ascorbate peroxidase subfamily.</text>
</comment>
<evidence type="ECO:0000256" key="18">
    <source>
        <dbReference type="PIRSR" id="PIRSR600823-4"/>
    </source>
</evidence>
<dbReference type="OrthoDB" id="628880at2759"/>
<dbReference type="Pfam" id="PF00141">
    <property type="entry name" value="peroxidase"/>
    <property type="match status" value="1"/>
</dbReference>
<evidence type="ECO:0000256" key="11">
    <source>
        <dbReference type="ARBA" id="ARBA00023004"/>
    </source>
</evidence>
<evidence type="ECO:0000256" key="8">
    <source>
        <dbReference type="ARBA" id="ARBA00022723"/>
    </source>
</evidence>
<protein>
    <recommendedName>
        <fullName evidence="4 20">Peroxidase</fullName>
        <ecNumber evidence="4 20">1.11.1.7</ecNumber>
    </recommendedName>
</protein>
<comment type="caution">
    <text evidence="22">The sequence shown here is derived from an EMBL/GenBank/DDBJ whole genome shotgun (WGS) entry which is preliminary data.</text>
</comment>
<dbReference type="GO" id="GO:0140825">
    <property type="term" value="F:lactoperoxidase activity"/>
    <property type="evidence" value="ECO:0007669"/>
    <property type="project" value="UniProtKB-EC"/>
</dbReference>
<keyword evidence="5 20" id="KW-0964">Secreted</keyword>
<keyword evidence="23" id="KW-1185">Reference proteome</keyword>
<feature type="disulfide bond" evidence="19">
    <location>
        <begin position="111"/>
        <end position="116"/>
    </location>
</feature>
<evidence type="ECO:0000256" key="20">
    <source>
        <dbReference type="RuleBase" id="RU362060"/>
    </source>
</evidence>
<dbReference type="GO" id="GO:0006979">
    <property type="term" value="P:response to oxidative stress"/>
    <property type="evidence" value="ECO:0007669"/>
    <property type="project" value="UniProtKB-UniRule"/>
</dbReference>
<gene>
    <name evidence="22" type="ORF">EJB05_10961</name>
</gene>
<accession>A0A5J9VQ31</accession>
<keyword evidence="9 17" id="KW-0106">Calcium</keyword>
<evidence type="ECO:0000256" key="4">
    <source>
        <dbReference type="ARBA" id="ARBA00012313"/>
    </source>
</evidence>
<keyword evidence="10 20" id="KW-0560">Oxidoreductase</keyword>
<dbReference type="PROSITE" id="PS00435">
    <property type="entry name" value="PEROXIDASE_1"/>
    <property type="match status" value="1"/>
</dbReference>
<comment type="similarity">
    <text evidence="20">Belongs to the peroxidase family. Classical plant (class III) peroxidase subfamily.</text>
</comment>
<comment type="subcellular location">
    <subcellularLocation>
        <location evidence="2 20">Secreted</location>
    </subcellularLocation>
</comment>
<keyword evidence="12 19" id="KW-1015">Disulfide bond</keyword>
<feature type="binding site" evidence="17">
    <location>
        <position position="117"/>
    </location>
    <ligand>
        <name>Ca(2+)</name>
        <dbReference type="ChEBI" id="CHEBI:29108"/>
        <label>1</label>
    </ligand>
</feature>
<evidence type="ECO:0000256" key="9">
    <source>
        <dbReference type="ARBA" id="ARBA00022837"/>
    </source>
</evidence>
<evidence type="ECO:0000256" key="5">
    <source>
        <dbReference type="ARBA" id="ARBA00022525"/>
    </source>
</evidence>
<feature type="site" description="Transition state stabilizer" evidence="18">
    <location>
        <position position="105"/>
    </location>
</feature>
<evidence type="ECO:0000256" key="19">
    <source>
        <dbReference type="PIRSR" id="PIRSR600823-5"/>
    </source>
</evidence>
<evidence type="ECO:0000256" key="2">
    <source>
        <dbReference type="ARBA" id="ARBA00004613"/>
    </source>
</evidence>
<keyword evidence="11 17" id="KW-0408">Iron</keyword>
<feature type="active site" description="Proton acceptor" evidence="15">
    <location>
        <position position="109"/>
    </location>
</feature>
<name>A0A5J9VQ31_9POAL</name>
<dbReference type="AlphaFoldDB" id="A0A5J9VQ31"/>
<dbReference type="EMBL" id="RWGY01000007">
    <property type="protein sequence ID" value="TVU37636.1"/>
    <property type="molecule type" value="Genomic_DNA"/>
</dbReference>
<feature type="binding site" evidence="17">
    <location>
        <position position="110"/>
    </location>
    <ligand>
        <name>Ca(2+)</name>
        <dbReference type="ChEBI" id="CHEBI:29108"/>
        <label>1</label>
    </ligand>
</feature>
<feature type="binding site" description="axial binding residue" evidence="17">
    <location>
        <position position="234"/>
    </location>
    <ligand>
        <name>heme b</name>
        <dbReference type="ChEBI" id="CHEBI:60344"/>
    </ligand>
    <ligandPart>
        <name>Fe</name>
        <dbReference type="ChEBI" id="CHEBI:18248"/>
    </ligandPart>
</feature>
<feature type="domain" description="Plant heme peroxidase family profile" evidence="21">
    <location>
        <begin position="63"/>
        <end position="354"/>
    </location>
</feature>
<feature type="binding site" evidence="17">
    <location>
        <position position="128"/>
    </location>
    <ligand>
        <name>Ca(2+)</name>
        <dbReference type="ChEBI" id="CHEBI:29108"/>
        <label>1</label>
    </ligand>
</feature>
<evidence type="ECO:0000256" key="14">
    <source>
        <dbReference type="ARBA" id="ARBA00023324"/>
    </source>
</evidence>
<reference evidence="22 23" key="1">
    <citation type="journal article" date="2019" name="Sci. Rep.">
        <title>A high-quality genome of Eragrostis curvula grass provides insights into Poaceae evolution and supports new strategies to enhance forage quality.</title>
        <authorList>
            <person name="Carballo J."/>
            <person name="Santos B.A.C.M."/>
            <person name="Zappacosta D."/>
            <person name="Garbus I."/>
            <person name="Selva J.P."/>
            <person name="Gallo C.A."/>
            <person name="Diaz A."/>
            <person name="Albertini E."/>
            <person name="Caccamo M."/>
            <person name="Echenique V."/>
        </authorList>
    </citation>
    <scope>NUCLEOTIDE SEQUENCE [LARGE SCALE GENOMIC DNA]</scope>
    <source>
        <strain evidence="23">cv. Victoria</strain>
        <tissue evidence="22">Leaf</tissue>
    </source>
</reference>
<feature type="signal peptide" evidence="20">
    <location>
        <begin position="1"/>
        <end position="24"/>
    </location>
</feature>
<dbReference type="PANTHER" id="PTHR31235">
    <property type="entry name" value="PEROXIDASE 25-RELATED"/>
    <property type="match status" value="1"/>
</dbReference>
<keyword evidence="14 20" id="KW-0376">Hydrogen peroxide</keyword>
<dbReference type="GO" id="GO:0020037">
    <property type="term" value="F:heme binding"/>
    <property type="evidence" value="ECO:0007669"/>
    <property type="project" value="UniProtKB-UniRule"/>
</dbReference>
<dbReference type="CDD" id="cd00693">
    <property type="entry name" value="secretory_peroxidase"/>
    <property type="match status" value="1"/>
</dbReference>
<evidence type="ECO:0000313" key="23">
    <source>
        <dbReference type="Proteomes" id="UP000324897"/>
    </source>
</evidence>
<feature type="binding site" evidence="17">
    <location>
        <position position="282"/>
    </location>
    <ligand>
        <name>Ca(2+)</name>
        <dbReference type="ChEBI" id="CHEBI:29108"/>
        <label>2</label>
    </ligand>
</feature>
<evidence type="ECO:0000256" key="1">
    <source>
        <dbReference type="ARBA" id="ARBA00000189"/>
    </source>
</evidence>
<evidence type="ECO:0000256" key="12">
    <source>
        <dbReference type="ARBA" id="ARBA00023157"/>
    </source>
</evidence>
<evidence type="ECO:0000256" key="16">
    <source>
        <dbReference type="PIRSR" id="PIRSR600823-2"/>
    </source>
</evidence>
<evidence type="ECO:0000256" key="17">
    <source>
        <dbReference type="PIRSR" id="PIRSR600823-3"/>
    </source>
</evidence>
<dbReference type="Gramene" id="TVU37636">
    <property type="protein sequence ID" value="TVU37636"/>
    <property type="gene ID" value="EJB05_10961"/>
</dbReference>
<dbReference type="InterPro" id="IPR019794">
    <property type="entry name" value="Peroxidases_AS"/>
</dbReference>
<evidence type="ECO:0000313" key="22">
    <source>
        <dbReference type="EMBL" id="TVU37636.1"/>
    </source>
</evidence>
<dbReference type="FunFam" id="1.10.420.10:FF:000006">
    <property type="entry name" value="Peroxidase"/>
    <property type="match status" value="1"/>
</dbReference>
<keyword evidence="13" id="KW-0325">Glycoprotein</keyword>
<dbReference type="InterPro" id="IPR000823">
    <property type="entry name" value="Peroxidase_pln"/>
</dbReference>
<sequence length="355" mass="38642">MAKQQRQFAVLVVALLAFLGPAACGDSGASVAGCLSRWRKVPILGKLLCTRIRGSPPVLGSSGLSVGYYNRNDSYSYCPGAEEIVRKVVGEFIGNDTGMGAGLIRMFFHDCFVRGCDASVLLNAADAEMYGVPNLSLRGFEVIDAAKTRLEQECPKKVSCADIVAFAARDATYFLTGNKTFFNMPAGRYDGNVSFANETLPNLPGPFSDLKDLKDTFAAKGLTVSDMVTLSGAHSVGRGQCRFFIDRFADRSDAFAESLRAQCYGNDGYMVDQDYVTSDILDNQYYKNIDKYVLFASDAALNSTETIGLVTDYANSSYQGLWESKFAKAMVKMGYIGVKTKADGEIRTECSKVNY</sequence>
<evidence type="ECO:0000256" key="7">
    <source>
        <dbReference type="ARBA" id="ARBA00022617"/>
    </source>
</evidence>
<feature type="binding site" evidence="17">
    <location>
        <position position="113"/>
    </location>
    <ligand>
        <name>Ca(2+)</name>
        <dbReference type="ChEBI" id="CHEBI:29108"/>
        <label>1</label>
    </ligand>
</feature>